<feature type="region of interest" description="Disordered" evidence="1">
    <location>
        <begin position="42"/>
        <end position="61"/>
    </location>
</feature>
<dbReference type="EMBL" id="CAUJNA010000302">
    <property type="protein sequence ID" value="CAJ1375137.1"/>
    <property type="molecule type" value="Genomic_DNA"/>
</dbReference>
<gene>
    <name evidence="2" type="ORF">EVOR1521_LOCUS4495</name>
</gene>
<comment type="caution">
    <text evidence="2">The sequence shown here is derived from an EMBL/GenBank/DDBJ whole genome shotgun (WGS) entry which is preliminary data.</text>
</comment>
<organism evidence="2 3">
    <name type="scientific">Effrenium voratum</name>
    <dbReference type="NCBI Taxonomy" id="2562239"/>
    <lineage>
        <taxon>Eukaryota</taxon>
        <taxon>Sar</taxon>
        <taxon>Alveolata</taxon>
        <taxon>Dinophyceae</taxon>
        <taxon>Suessiales</taxon>
        <taxon>Symbiodiniaceae</taxon>
        <taxon>Effrenium</taxon>
    </lineage>
</organism>
<name>A0AA36MQ26_9DINO</name>
<reference evidence="2" key="1">
    <citation type="submission" date="2023-08" db="EMBL/GenBank/DDBJ databases">
        <authorList>
            <person name="Chen Y."/>
            <person name="Shah S."/>
            <person name="Dougan E. K."/>
            <person name="Thang M."/>
            <person name="Chan C."/>
        </authorList>
    </citation>
    <scope>NUCLEOTIDE SEQUENCE</scope>
</reference>
<sequence length="219" mass="23746">MHQQGSILSGNFAMADGRENKDQALLERILQELRLKACTRLSSQDSTDASPSNGTESPVSSWASPILSWSTPVKAPILPLAELLPLAPARRCETWRIVNPGAKFKASCGFPLVSPQFSNDLLEDFRVIFAPGSAWKGRKPKESPQASRFGSLQLKFLLGEDNGTELQIFFTVGGGGVASRLGPFKASSRHSVSEICELPVDWRTQEHSVLTIGVEIVAA</sequence>
<evidence type="ECO:0000313" key="3">
    <source>
        <dbReference type="Proteomes" id="UP001178507"/>
    </source>
</evidence>
<evidence type="ECO:0000256" key="1">
    <source>
        <dbReference type="SAM" id="MobiDB-lite"/>
    </source>
</evidence>
<accession>A0AA36MQ26</accession>
<proteinExistence type="predicted"/>
<evidence type="ECO:0000313" key="2">
    <source>
        <dbReference type="EMBL" id="CAJ1375137.1"/>
    </source>
</evidence>
<dbReference type="Proteomes" id="UP001178507">
    <property type="component" value="Unassembled WGS sequence"/>
</dbReference>
<dbReference type="AlphaFoldDB" id="A0AA36MQ26"/>
<protein>
    <submittedName>
        <fullName evidence="2">Uncharacterized protein</fullName>
    </submittedName>
</protein>
<keyword evidence="3" id="KW-1185">Reference proteome</keyword>